<evidence type="ECO:0000256" key="2">
    <source>
        <dbReference type="PIRSR" id="PIRSR600246-3"/>
    </source>
</evidence>
<dbReference type="Gene3D" id="3.60.20.30">
    <property type="entry name" value="(Glycosyl)asparaginase"/>
    <property type="match status" value="1"/>
</dbReference>
<dbReference type="AlphaFoldDB" id="A0A9W7XT48"/>
<dbReference type="GO" id="GO:0051604">
    <property type="term" value="P:protein maturation"/>
    <property type="evidence" value="ECO:0007669"/>
    <property type="project" value="TreeGrafter"/>
</dbReference>
<evidence type="ECO:0000256" key="1">
    <source>
        <dbReference type="PIRSR" id="PIRSR600246-1"/>
    </source>
</evidence>
<gene>
    <name evidence="3" type="ORF">LPJ61_006890</name>
</gene>
<feature type="site" description="Cleavage; by autolysis" evidence="2">
    <location>
        <begin position="86"/>
        <end position="87"/>
    </location>
</feature>
<reference evidence="3" key="1">
    <citation type="submission" date="2022-07" db="EMBL/GenBank/DDBJ databases">
        <title>Phylogenomic reconstructions and comparative analyses of Kickxellomycotina fungi.</title>
        <authorList>
            <person name="Reynolds N.K."/>
            <person name="Stajich J.E."/>
            <person name="Barry K."/>
            <person name="Grigoriev I.V."/>
            <person name="Crous P."/>
            <person name="Smith M.E."/>
        </authorList>
    </citation>
    <scope>NUCLEOTIDE SEQUENCE</scope>
    <source>
        <strain evidence="3">BCRC 34381</strain>
    </source>
</reference>
<dbReference type="GO" id="GO:0005737">
    <property type="term" value="C:cytoplasm"/>
    <property type="evidence" value="ECO:0007669"/>
    <property type="project" value="TreeGrafter"/>
</dbReference>
<feature type="active site" description="Nucleophile" evidence="1">
    <location>
        <position position="87"/>
    </location>
</feature>
<dbReference type="PANTHER" id="PTHR10188">
    <property type="entry name" value="L-ASPARAGINASE"/>
    <property type="match status" value="1"/>
</dbReference>
<dbReference type="SUPFAM" id="SSF56235">
    <property type="entry name" value="N-terminal nucleophile aminohydrolases (Ntn hydrolases)"/>
    <property type="match status" value="1"/>
</dbReference>
<dbReference type="GO" id="GO:0004298">
    <property type="term" value="F:threonine-type endopeptidase activity"/>
    <property type="evidence" value="ECO:0007669"/>
    <property type="project" value="TreeGrafter"/>
</dbReference>
<name>A0A9W7XT48_9FUNG</name>
<dbReference type="Proteomes" id="UP001143981">
    <property type="component" value="Unassembled WGS sequence"/>
</dbReference>
<dbReference type="Pfam" id="PF01112">
    <property type="entry name" value="Asparaginase_2"/>
    <property type="match status" value="1"/>
</dbReference>
<evidence type="ECO:0000313" key="4">
    <source>
        <dbReference type="Proteomes" id="UP001143981"/>
    </source>
</evidence>
<dbReference type="InterPro" id="IPR029055">
    <property type="entry name" value="Ntn_hydrolases_N"/>
</dbReference>
<dbReference type="EMBL" id="JANBOI010003935">
    <property type="protein sequence ID" value="KAJ1718069.1"/>
    <property type="molecule type" value="Genomic_DNA"/>
</dbReference>
<evidence type="ECO:0008006" key="5">
    <source>
        <dbReference type="Google" id="ProtNLM"/>
    </source>
</evidence>
<dbReference type="OrthoDB" id="77601at2759"/>
<proteinExistence type="predicted"/>
<comment type="caution">
    <text evidence="3">The sequence shown here is derived from an EMBL/GenBank/DDBJ whole genome shotgun (WGS) entry which is preliminary data.</text>
</comment>
<evidence type="ECO:0000313" key="3">
    <source>
        <dbReference type="EMBL" id="KAJ1718069.1"/>
    </source>
</evidence>
<accession>A0A9W7XT48</accession>
<protein>
    <recommendedName>
        <fullName evidence="5">N-terminal nucleophile aminohydrolase</fullName>
    </recommendedName>
</protein>
<organism evidence="3 4">
    <name type="scientific">Coemansia biformis</name>
    <dbReference type="NCBI Taxonomy" id="1286918"/>
    <lineage>
        <taxon>Eukaryota</taxon>
        <taxon>Fungi</taxon>
        <taxon>Fungi incertae sedis</taxon>
        <taxon>Zoopagomycota</taxon>
        <taxon>Kickxellomycotina</taxon>
        <taxon>Kickxellomycetes</taxon>
        <taxon>Kickxellales</taxon>
        <taxon>Kickxellaceae</taxon>
        <taxon>Coemansia</taxon>
    </lineage>
</organism>
<keyword evidence="4" id="KW-1185">Reference proteome</keyword>
<dbReference type="PANTHER" id="PTHR10188:SF8">
    <property type="entry name" value="THREONINE ASPARTASE 1"/>
    <property type="match status" value="1"/>
</dbReference>
<sequence length="207" mass="21114">MAANAVLKAGSRGPSDGAGLVPPMLLVGDGADKWAAAHGIPTDADPRSKITEDALTRYAQYMDRAFPAGHGVPDDGGGSDIDSLQDTVGAVCIDASGAAAAGVSSGGIALKLPGRAAMFGCGCWAESRTVRAQAPPVVSACSVSGTGEQIMRTMLARDCARRPGDMFSALDECLAEFCETSALRAYTQRSAGLLLLRHDPDDGSTGK</sequence>
<dbReference type="InterPro" id="IPR000246">
    <property type="entry name" value="Peptidase_T2"/>
</dbReference>